<accession>A0A1G7K2X8</accession>
<dbReference type="InterPro" id="IPR013328">
    <property type="entry name" value="6PGD_dom2"/>
</dbReference>
<dbReference type="InterPro" id="IPR036291">
    <property type="entry name" value="NAD(P)-bd_dom_sf"/>
</dbReference>
<dbReference type="NCBIfam" id="NF004311">
    <property type="entry name" value="PRK05708.1"/>
    <property type="match status" value="1"/>
</dbReference>
<evidence type="ECO:0000259" key="11">
    <source>
        <dbReference type="Pfam" id="PF02558"/>
    </source>
</evidence>
<evidence type="ECO:0000313" key="14">
    <source>
        <dbReference type="Proteomes" id="UP000243378"/>
    </source>
</evidence>
<comment type="catalytic activity">
    <reaction evidence="9 10">
        <text>(R)-pantoate + NADP(+) = 2-dehydropantoate + NADPH + H(+)</text>
        <dbReference type="Rhea" id="RHEA:16233"/>
        <dbReference type="ChEBI" id="CHEBI:11561"/>
        <dbReference type="ChEBI" id="CHEBI:15378"/>
        <dbReference type="ChEBI" id="CHEBI:15980"/>
        <dbReference type="ChEBI" id="CHEBI:57783"/>
        <dbReference type="ChEBI" id="CHEBI:58349"/>
        <dbReference type="EC" id="1.1.1.169"/>
    </reaction>
</comment>
<sequence length="303" mass="32997">MTWHVLGAGSLGSVWAARLHRAGVPINLILRDPQRLASYRQVGAITLVEHDHATRYAIPADSVDSDTPIQRLLLACKAYDAANAIKHVAHRLQPGAEVILLQNGLGSQDEVAALLPQCRCVFASSTEGAFREGGWRVVFAGQGHTWLGDPADETPPGWLADLQQSGIAHTWSTDIVSRLWRKLALNCAINPLTVLHGCRNGELETHRGEVDDLCAELIELLTACGQPSAAADLREDVWRVIQATATNYSSMYQDVAAKRRTEISYLLGYACNAGSKAGLRLPRLQVIHHRLQAHLGSCGLPHH</sequence>
<evidence type="ECO:0000256" key="3">
    <source>
        <dbReference type="ARBA" id="ARBA00013014"/>
    </source>
</evidence>
<organism evidence="13 14">
    <name type="scientific">Phytopseudomonas seleniipraecipitans</name>
    <dbReference type="NCBI Taxonomy" id="640205"/>
    <lineage>
        <taxon>Bacteria</taxon>
        <taxon>Pseudomonadati</taxon>
        <taxon>Pseudomonadota</taxon>
        <taxon>Gammaproteobacteria</taxon>
        <taxon>Pseudomonadales</taxon>
        <taxon>Pseudomonadaceae</taxon>
        <taxon>Phytopseudomonas</taxon>
    </lineage>
</organism>
<comment type="pathway">
    <text evidence="1 10">Cofactor biosynthesis; (R)-pantothenate biosynthesis; (R)-pantoate from 3-methyl-2-oxobutanoate: step 2/2.</text>
</comment>
<dbReference type="PANTHER" id="PTHR43765:SF2">
    <property type="entry name" value="2-DEHYDROPANTOATE 2-REDUCTASE"/>
    <property type="match status" value="1"/>
</dbReference>
<evidence type="ECO:0000256" key="9">
    <source>
        <dbReference type="ARBA" id="ARBA00048793"/>
    </source>
</evidence>
<comment type="similarity">
    <text evidence="2 10">Belongs to the ketopantoate reductase family.</text>
</comment>
<dbReference type="GO" id="GO:0015940">
    <property type="term" value="P:pantothenate biosynthetic process"/>
    <property type="evidence" value="ECO:0007669"/>
    <property type="project" value="UniProtKB-UniPathway"/>
</dbReference>
<dbReference type="InterPro" id="IPR050838">
    <property type="entry name" value="Ketopantoate_reductase"/>
</dbReference>
<proteinExistence type="inferred from homology"/>
<gene>
    <name evidence="13" type="ORF">SAMN05216381_1353</name>
</gene>
<dbReference type="SUPFAM" id="SSF48179">
    <property type="entry name" value="6-phosphogluconate dehydrogenase C-terminal domain-like"/>
    <property type="match status" value="1"/>
</dbReference>
<evidence type="ECO:0000256" key="4">
    <source>
        <dbReference type="ARBA" id="ARBA00019465"/>
    </source>
</evidence>
<evidence type="ECO:0000256" key="1">
    <source>
        <dbReference type="ARBA" id="ARBA00004994"/>
    </source>
</evidence>
<dbReference type="NCBIfam" id="TIGR00745">
    <property type="entry name" value="apbA_panE"/>
    <property type="match status" value="1"/>
</dbReference>
<evidence type="ECO:0000313" key="13">
    <source>
        <dbReference type="EMBL" id="SDF31638.1"/>
    </source>
</evidence>
<dbReference type="UniPathway" id="UPA00028">
    <property type="reaction ID" value="UER00004"/>
</dbReference>
<protein>
    <recommendedName>
        <fullName evidence="4 10">2-dehydropantoate 2-reductase</fullName>
        <ecNumber evidence="3 10">1.1.1.169</ecNumber>
    </recommendedName>
    <alternativeName>
        <fullName evidence="8 10">Ketopantoate reductase</fullName>
    </alternativeName>
</protein>
<dbReference type="InterPro" id="IPR008927">
    <property type="entry name" value="6-PGluconate_DH-like_C_sf"/>
</dbReference>
<dbReference type="PANTHER" id="PTHR43765">
    <property type="entry name" value="2-DEHYDROPANTOATE 2-REDUCTASE-RELATED"/>
    <property type="match status" value="1"/>
</dbReference>
<evidence type="ECO:0000256" key="7">
    <source>
        <dbReference type="ARBA" id="ARBA00023002"/>
    </source>
</evidence>
<dbReference type="InterPro" id="IPR013332">
    <property type="entry name" value="KPR_N"/>
</dbReference>
<keyword evidence="5 10" id="KW-0566">Pantothenate biosynthesis</keyword>
<feature type="domain" description="Ketopantoate reductase C-terminal" evidence="12">
    <location>
        <begin position="174"/>
        <end position="293"/>
    </location>
</feature>
<evidence type="ECO:0000256" key="5">
    <source>
        <dbReference type="ARBA" id="ARBA00022655"/>
    </source>
</evidence>
<dbReference type="AlphaFoldDB" id="A0A1G7K2X8"/>
<dbReference type="STRING" id="640205.SAMN05216381_1353"/>
<dbReference type="Proteomes" id="UP000243378">
    <property type="component" value="Unassembled WGS sequence"/>
</dbReference>
<dbReference type="GO" id="GO:0050661">
    <property type="term" value="F:NADP binding"/>
    <property type="evidence" value="ECO:0007669"/>
    <property type="project" value="TreeGrafter"/>
</dbReference>
<dbReference type="RefSeq" id="WP_092366122.1">
    <property type="nucleotide sequence ID" value="NZ_FNBM01000002.1"/>
</dbReference>
<dbReference type="EMBL" id="FNBM01000002">
    <property type="protein sequence ID" value="SDF31638.1"/>
    <property type="molecule type" value="Genomic_DNA"/>
</dbReference>
<name>A0A1G7K2X8_9GAMM</name>
<keyword evidence="7 10" id="KW-0560">Oxidoreductase</keyword>
<evidence type="ECO:0000256" key="10">
    <source>
        <dbReference type="RuleBase" id="RU362068"/>
    </source>
</evidence>
<feature type="domain" description="Ketopantoate reductase N-terminal" evidence="11">
    <location>
        <begin position="3"/>
        <end position="150"/>
    </location>
</feature>
<evidence type="ECO:0000256" key="6">
    <source>
        <dbReference type="ARBA" id="ARBA00022857"/>
    </source>
</evidence>
<dbReference type="Pfam" id="PF02558">
    <property type="entry name" value="ApbA"/>
    <property type="match status" value="1"/>
</dbReference>
<dbReference type="InterPro" id="IPR013752">
    <property type="entry name" value="KPA_reductase"/>
</dbReference>
<dbReference type="OrthoDB" id="6530772at2"/>
<dbReference type="GO" id="GO:0008677">
    <property type="term" value="F:2-dehydropantoate 2-reductase activity"/>
    <property type="evidence" value="ECO:0007669"/>
    <property type="project" value="UniProtKB-EC"/>
</dbReference>
<keyword evidence="6 10" id="KW-0521">NADP</keyword>
<evidence type="ECO:0000256" key="8">
    <source>
        <dbReference type="ARBA" id="ARBA00032024"/>
    </source>
</evidence>
<evidence type="ECO:0000259" key="12">
    <source>
        <dbReference type="Pfam" id="PF08546"/>
    </source>
</evidence>
<dbReference type="Gene3D" id="3.40.50.720">
    <property type="entry name" value="NAD(P)-binding Rossmann-like Domain"/>
    <property type="match status" value="1"/>
</dbReference>
<dbReference type="Gene3D" id="1.10.1040.10">
    <property type="entry name" value="N-(1-d-carboxylethyl)-l-norvaline Dehydrogenase, domain 2"/>
    <property type="match status" value="1"/>
</dbReference>
<dbReference type="GO" id="GO:0005737">
    <property type="term" value="C:cytoplasm"/>
    <property type="evidence" value="ECO:0007669"/>
    <property type="project" value="TreeGrafter"/>
</dbReference>
<dbReference type="Pfam" id="PF08546">
    <property type="entry name" value="ApbA_C"/>
    <property type="match status" value="1"/>
</dbReference>
<reference evidence="13 14" key="1">
    <citation type="submission" date="2016-10" db="EMBL/GenBank/DDBJ databases">
        <authorList>
            <person name="de Groot N.N."/>
        </authorList>
    </citation>
    <scope>NUCLEOTIDE SEQUENCE [LARGE SCALE GENOMIC DNA]</scope>
    <source>
        <strain evidence="13 14">LMG 25475</strain>
    </source>
</reference>
<dbReference type="SUPFAM" id="SSF51735">
    <property type="entry name" value="NAD(P)-binding Rossmann-fold domains"/>
    <property type="match status" value="1"/>
</dbReference>
<evidence type="ECO:0000256" key="2">
    <source>
        <dbReference type="ARBA" id="ARBA00007870"/>
    </source>
</evidence>
<dbReference type="EC" id="1.1.1.169" evidence="3 10"/>
<dbReference type="InterPro" id="IPR003710">
    <property type="entry name" value="ApbA"/>
</dbReference>
<comment type="function">
    <text evidence="10">Catalyzes the NADPH-dependent reduction of ketopantoate into pantoic acid.</text>
</comment>